<sequence>MMAILKFGLIRDRLYCVKYSVKLVVSRYCLENLKKTKWPLTTTSYTIQ</sequence>
<organism evidence="1 2">
    <name type="scientific">Tetranychus urticae</name>
    <name type="common">Two-spotted spider mite</name>
    <dbReference type="NCBI Taxonomy" id="32264"/>
    <lineage>
        <taxon>Eukaryota</taxon>
        <taxon>Metazoa</taxon>
        <taxon>Ecdysozoa</taxon>
        <taxon>Arthropoda</taxon>
        <taxon>Chelicerata</taxon>
        <taxon>Arachnida</taxon>
        <taxon>Acari</taxon>
        <taxon>Acariformes</taxon>
        <taxon>Trombidiformes</taxon>
        <taxon>Prostigmata</taxon>
        <taxon>Eleutherengona</taxon>
        <taxon>Raphignathae</taxon>
        <taxon>Tetranychoidea</taxon>
        <taxon>Tetranychidae</taxon>
        <taxon>Tetranychus</taxon>
    </lineage>
</organism>
<dbReference type="HOGENOM" id="CLU_3160592_0_0_1"/>
<dbReference type="Proteomes" id="UP000015104">
    <property type="component" value="Unassembled WGS sequence"/>
</dbReference>
<accession>T1KKM9</accession>
<evidence type="ECO:0000313" key="2">
    <source>
        <dbReference type="Proteomes" id="UP000015104"/>
    </source>
</evidence>
<name>T1KKM9_TETUR</name>
<dbReference type="AlphaFoldDB" id="T1KKM9"/>
<reference evidence="1" key="2">
    <citation type="submission" date="2015-06" db="UniProtKB">
        <authorList>
            <consortium name="EnsemblMetazoa"/>
        </authorList>
    </citation>
    <scope>IDENTIFICATION</scope>
</reference>
<proteinExistence type="predicted"/>
<protein>
    <submittedName>
        <fullName evidence="1">Uncharacterized protein</fullName>
    </submittedName>
</protein>
<dbReference type="EMBL" id="CAEY01000176">
    <property type="status" value="NOT_ANNOTATED_CDS"/>
    <property type="molecule type" value="Genomic_DNA"/>
</dbReference>
<reference evidence="2" key="1">
    <citation type="submission" date="2011-08" db="EMBL/GenBank/DDBJ databases">
        <authorList>
            <person name="Rombauts S."/>
        </authorList>
    </citation>
    <scope>NUCLEOTIDE SEQUENCE</scope>
    <source>
        <strain evidence="2">London</strain>
    </source>
</reference>
<keyword evidence="2" id="KW-1185">Reference proteome</keyword>
<dbReference type="EnsemblMetazoa" id="tetur13g04300.1">
    <property type="protein sequence ID" value="tetur13g04300.1"/>
    <property type="gene ID" value="tetur13g04300"/>
</dbReference>
<evidence type="ECO:0000313" key="1">
    <source>
        <dbReference type="EnsemblMetazoa" id="tetur13g04300.1"/>
    </source>
</evidence>